<comment type="caution">
    <text evidence="3">The sequence shown here is derived from an EMBL/GenBank/DDBJ whole genome shotgun (WGS) entry which is preliminary data.</text>
</comment>
<dbReference type="STRING" id="92696.A0A4R0RUG6"/>
<dbReference type="InterPro" id="IPR025110">
    <property type="entry name" value="AMP-bd_C"/>
</dbReference>
<name>A0A4R0RUG6_9APHY</name>
<dbReference type="InterPro" id="IPR050237">
    <property type="entry name" value="ATP-dep_AMP-bd_enzyme"/>
</dbReference>
<dbReference type="Gene3D" id="3.40.50.12780">
    <property type="entry name" value="N-terminal domain of ligase-like"/>
    <property type="match status" value="1"/>
</dbReference>
<feature type="domain" description="AMP-binding enzyme C-terminal" evidence="2">
    <location>
        <begin position="493"/>
        <end position="570"/>
    </location>
</feature>
<gene>
    <name evidence="3" type="ORF">EIP91_001502</name>
</gene>
<dbReference type="OrthoDB" id="10253115at2759"/>
<dbReference type="AlphaFoldDB" id="A0A4R0RUG6"/>
<dbReference type="PANTHER" id="PTHR43767">
    <property type="entry name" value="LONG-CHAIN-FATTY-ACID--COA LIGASE"/>
    <property type="match status" value="1"/>
</dbReference>
<protein>
    <submittedName>
        <fullName evidence="3">Uncharacterized protein</fullName>
    </submittedName>
</protein>
<feature type="domain" description="AMP-dependent synthetase/ligase" evidence="1">
    <location>
        <begin position="58"/>
        <end position="441"/>
    </location>
</feature>
<dbReference type="PROSITE" id="PS00455">
    <property type="entry name" value="AMP_BINDING"/>
    <property type="match status" value="1"/>
</dbReference>
<dbReference type="PANTHER" id="PTHR43767:SF1">
    <property type="entry name" value="NONRIBOSOMAL PEPTIDE SYNTHASE PES1 (EUROFUNG)-RELATED"/>
    <property type="match status" value="1"/>
</dbReference>
<evidence type="ECO:0000313" key="3">
    <source>
        <dbReference type="EMBL" id="TCD70812.1"/>
    </source>
</evidence>
<dbReference type="EMBL" id="RWJN01000014">
    <property type="protein sequence ID" value="TCD70812.1"/>
    <property type="molecule type" value="Genomic_DNA"/>
</dbReference>
<dbReference type="InterPro" id="IPR020845">
    <property type="entry name" value="AMP-binding_CS"/>
</dbReference>
<dbReference type="InterPro" id="IPR042099">
    <property type="entry name" value="ANL_N_sf"/>
</dbReference>
<dbReference type="InterPro" id="IPR045851">
    <property type="entry name" value="AMP-bd_C_sf"/>
</dbReference>
<proteinExistence type="predicted"/>
<keyword evidence="4" id="KW-1185">Reference proteome</keyword>
<organism evidence="3 4">
    <name type="scientific">Steccherinum ochraceum</name>
    <dbReference type="NCBI Taxonomy" id="92696"/>
    <lineage>
        <taxon>Eukaryota</taxon>
        <taxon>Fungi</taxon>
        <taxon>Dikarya</taxon>
        <taxon>Basidiomycota</taxon>
        <taxon>Agaricomycotina</taxon>
        <taxon>Agaricomycetes</taxon>
        <taxon>Polyporales</taxon>
        <taxon>Steccherinaceae</taxon>
        <taxon>Steccherinum</taxon>
    </lineage>
</organism>
<dbReference type="Proteomes" id="UP000292702">
    <property type="component" value="Unassembled WGS sequence"/>
</dbReference>
<reference evidence="3 4" key="1">
    <citation type="submission" date="2018-11" db="EMBL/GenBank/DDBJ databases">
        <title>Genome assembly of Steccherinum ochraceum LE-BIN_3174, the white-rot fungus of the Steccherinaceae family (The Residual Polyporoid clade, Polyporales, Basidiomycota).</title>
        <authorList>
            <person name="Fedorova T.V."/>
            <person name="Glazunova O.A."/>
            <person name="Landesman E.O."/>
            <person name="Moiseenko K.V."/>
            <person name="Psurtseva N.V."/>
            <person name="Savinova O.S."/>
            <person name="Shakhova N.V."/>
            <person name="Tyazhelova T.V."/>
            <person name="Vasina D.V."/>
        </authorList>
    </citation>
    <scope>NUCLEOTIDE SEQUENCE [LARGE SCALE GENOMIC DNA]</scope>
    <source>
        <strain evidence="3 4">LE-BIN_3174</strain>
    </source>
</reference>
<dbReference type="InterPro" id="IPR000873">
    <property type="entry name" value="AMP-dep_synth/lig_dom"/>
</dbReference>
<dbReference type="GO" id="GO:0016878">
    <property type="term" value="F:acid-thiol ligase activity"/>
    <property type="evidence" value="ECO:0007669"/>
    <property type="project" value="UniProtKB-ARBA"/>
</dbReference>
<dbReference type="Gene3D" id="3.30.300.30">
    <property type="match status" value="1"/>
</dbReference>
<dbReference type="Pfam" id="PF13193">
    <property type="entry name" value="AMP-binding_C"/>
    <property type="match status" value="1"/>
</dbReference>
<dbReference type="SUPFAM" id="SSF56801">
    <property type="entry name" value="Acetyl-CoA synthetase-like"/>
    <property type="match status" value="1"/>
</dbReference>
<evidence type="ECO:0000259" key="2">
    <source>
        <dbReference type="Pfam" id="PF13193"/>
    </source>
</evidence>
<sequence>MSLSSMWKPRRTFAECDAILTAPGMPFETETRLVNGQVQRVYKHLYSSIREFWLFFSSQHREKTYVVYEDRRLSYGDVLSGSQHAARIFERVYGVRKGDRVAICSRNLPEYLVAFWACHLIGAVSVMVNAWLPFEPLTYCLEKADSRLILVDAERADIVAPTIPNLRRDGVAGVLVWDTEVLHAGWDGLRLWSDVMRLRDDQLGLLEPPHVENVVMDPEDDATIFFTSGTTGLPKGVLSTQRQFLTNILNARIGSLRTILRNGDDLPAVTESKEPQKAVLISVPFFHVAGTTSLTMLATSMGMKIILMRKWDMVKAVSLVRAENVRTAGGVPAIVADLLDSPLAGHPFETLIFGGSPAHDRLPQMARMAWPSANMSQTYGLTEANSISVSITGKDYEARPTSTGLPSVVNDLLIVRNNKTVPNGEEGEIWLRGPNVMKCYWKDPEATAKALTPDGWLKTGDLGVLDNEGFLYIRDRIKDLINRGGENIDSTSVENAIHGDDRINQVAAVGVPDPRLGELVAAVVSPKASHRGQVKGEEIIEMVRKSLPHYAVPVMVVVVDEPFELTPSHKIKKEPLRALARKEWERRQSKSSQIHMQARL</sequence>
<accession>A0A4R0RUG6</accession>
<evidence type="ECO:0000259" key="1">
    <source>
        <dbReference type="Pfam" id="PF00501"/>
    </source>
</evidence>
<dbReference type="Pfam" id="PF00501">
    <property type="entry name" value="AMP-binding"/>
    <property type="match status" value="1"/>
</dbReference>
<evidence type="ECO:0000313" key="4">
    <source>
        <dbReference type="Proteomes" id="UP000292702"/>
    </source>
</evidence>